<evidence type="ECO:0000313" key="7">
    <source>
        <dbReference type="Proteomes" id="UP001163624"/>
    </source>
</evidence>
<dbReference type="RefSeq" id="WP_254476567.1">
    <property type="nucleotide sequence ID" value="NZ_CP113432.1"/>
</dbReference>
<evidence type="ECO:0000256" key="4">
    <source>
        <dbReference type="PROSITE-ProRule" id="PRU00335"/>
    </source>
</evidence>
<dbReference type="Pfam" id="PF00440">
    <property type="entry name" value="TetR_N"/>
    <property type="match status" value="1"/>
</dbReference>
<gene>
    <name evidence="6" type="ORF">OU419_15045</name>
</gene>
<dbReference type="Gene3D" id="1.10.357.10">
    <property type="entry name" value="Tetracycline Repressor, domain 2"/>
    <property type="match status" value="1"/>
</dbReference>
<keyword evidence="3" id="KW-0804">Transcription</keyword>
<proteinExistence type="predicted"/>
<dbReference type="InterPro" id="IPR049513">
    <property type="entry name" value="TetR_C_40"/>
</dbReference>
<dbReference type="PROSITE" id="PS50977">
    <property type="entry name" value="HTH_TETR_2"/>
    <property type="match status" value="1"/>
</dbReference>
<dbReference type="InterPro" id="IPR001647">
    <property type="entry name" value="HTH_TetR"/>
</dbReference>
<dbReference type="SUPFAM" id="SSF46689">
    <property type="entry name" value="Homeodomain-like"/>
    <property type="match status" value="1"/>
</dbReference>
<keyword evidence="1" id="KW-0805">Transcription regulation</keyword>
<evidence type="ECO:0000259" key="5">
    <source>
        <dbReference type="PROSITE" id="PS50977"/>
    </source>
</evidence>
<reference evidence="6" key="1">
    <citation type="submission" date="2022-11" db="EMBL/GenBank/DDBJ databases">
        <title>Pseudomonas triclosanedens sp. nov., a triclosan degrader isolated from activated sludge.</title>
        <authorList>
            <person name="Yin Y."/>
            <person name="Lu Z."/>
        </authorList>
    </citation>
    <scope>NUCLEOTIDE SEQUENCE</scope>
    <source>
        <strain evidence="6">ZM23</strain>
    </source>
</reference>
<dbReference type="PRINTS" id="PR00455">
    <property type="entry name" value="HTHTETR"/>
</dbReference>
<dbReference type="Proteomes" id="UP001163624">
    <property type="component" value="Chromosome"/>
</dbReference>
<dbReference type="EMBL" id="CP113432">
    <property type="protein sequence ID" value="WAI47098.1"/>
    <property type="molecule type" value="Genomic_DNA"/>
</dbReference>
<sequence length="204" mass="22439">MDTLNPVQRRIHQAALRLFAEKGANQVNISDLAQEAGVARGTIYNNLQSIDDLFQHVASHLANEMHQRVVKSFGATSDPALRLANGMRFFIRRAHEEPHWGAFINRFSMSDESLRGMWYGPPTADLLSGLASGRYNFREEQLTSAISMIAGSVLGAMFLVLEGHRTWRQAGSDAAELTLRALGIAPEEARSLSTGELPALPLPD</sequence>
<evidence type="ECO:0000256" key="2">
    <source>
        <dbReference type="ARBA" id="ARBA00023125"/>
    </source>
</evidence>
<name>A0ABY6ZQT0_9PSED</name>
<dbReference type="PANTHER" id="PTHR30055:SF234">
    <property type="entry name" value="HTH-TYPE TRANSCRIPTIONAL REGULATOR BETI"/>
    <property type="match status" value="1"/>
</dbReference>
<keyword evidence="2 4" id="KW-0238">DNA-binding</keyword>
<protein>
    <submittedName>
        <fullName evidence="6">TetR/AcrR family transcriptional regulator</fullName>
    </submittedName>
</protein>
<evidence type="ECO:0000313" key="6">
    <source>
        <dbReference type="EMBL" id="WAI47098.1"/>
    </source>
</evidence>
<dbReference type="InterPro" id="IPR009057">
    <property type="entry name" value="Homeodomain-like_sf"/>
</dbReference>
<evidence type="ECO:0000256" key="3">
    <source>
        <dbReference type="ARBA" id="ARBA00023163"/>
    </source>
</evidence>
<evidence type="ECO:0000256" key="1">
    <source>
        <dbReference type="ARBA" id="ARBA00023015"/>
    </source>
</evidence>
<dbReference type="Pfam" id="PF21306">
    <property type="entry name" value="TetR_C_40"/>
    <property type="match status" value="1"/>
</dbReference>
<feature type="domain" description="HTH tetR-type" evidence="5">
    <location>
        <begin position="5"/>
        <end position="65"/>
    </location>
</feature>
<dbReference type="PANTHER" id="PTHR30055">
    <property type="entry name" value="HTH-TYPE TRANSCRIPTIONAL REGULATOR RUTR"/>
    <property type="match status" value="1"/>
</dbReference>
<feature type="DNA-binding region" description="H-T-H motif" evidence="4">
    <location>
        <begin position="28"/>
        <end position="47"/>
    </location>
</feature>
<accession>A0ABY6ZQT0</accession>
<organism evidence="6 7">
    <name type="scientific">Pseudomonas triclosanedens</name>
    <dbReference type="NCBI Taxonomy" id="2961893"/>
    <lineage>
        <taxon>Bacteria</taxon>
        <taxon>Pseudomonadati</taxon>
        <taxon>Pseudomonadota</taxon>
        <taxon>Gammaproteobacteria</taxon>
        <taxon>Pseudomonadales</taxon>
        <taxon>Pseudomonadaceae</taxon>
        <taxon>Pseudomonas</taxon>
    </lineage>
</organism>
<keyword evidence="7" id="KW-1185">Reference proteome</keyword>
<dbReference type="InterPro" id="IPR050109">
    <property type="entry name" value="HTH-type_TetR-like_transc_reg"/>
</dbReference>